<keyword evidence="2" id="KW-0813">Transport</keyword>
<reference evidence="9" key="1">
    <citation type="submission" date="2022-06" db="EMBL/GenBank/DDBJ databases">
        <authorList>
            <consortium name="SYNGENTA / RWTH Aachen University"/>
        </authorList>
    </citation>
    <scope>NUCLEOTIDE SEQUENCE</scope>
</reference>
<dbReference type="EMBL" id="CALTRL010006054">
    <property type="protein sequence ID" value="CAH7689244.1"/>
    <property type="molecule type" value="Genomic_DNA"/>
</dbReference>
<comment type="caution">
    <text evidence="9">The sequence shown here is derived from an EMBL/GenBank/DDBJ whole genome shotgun (WGS) entry which is preliminary data.</text>
</comment>
<evidence type="ECO:0000256" key="4">
    <source>
        <dbReference type="ARBA" id="ARBA00022989"/>
    </source>
</evidence>
<dbReference type="GO" id="GO:0005886">
    <property type="term" value="C:plasma membrane"/>
    <property type="evidence" value="ECO:0007669"/>
    <property type="project" value="TreeGrafter"/>
</dbReference>
<evidence type="ECO:0000256" key="5">
    <source>
        <dbReference type="ARBA" id="ARBA00023065"/>
    </source>
</evidence>
<feature type="transmembrane region" description="Helical" evidence="7">
    <location>
        <begin position="111"/>
        <end position="130"/>
    </location>
</feature>
<keyword evidence="6 7" id="KW-0472">Membrane</keyword>
<proteinExistence type="predicted"/>
<sequence>MVSASRFTPEMLAMFRINKHVGEFIAYTSLGLVCLAILLRSRRFVRERIICSRGPKIQGLFLLNDLKGKLRSEKGRSSAAAPGNNRAGGTLSRQTLKYLGLRVPLTGGLNLGQTLFIIVYMIALVILSIYKNTDPKKNIVNYRRFGFISIAQLPVLVTLSMKNSPINLLIGQGYEKLNFLHRFIGRMVFLFGLIHGALQFRFQTVVRKSFRLHEVTLYGFIALVALFMISLTGLRVFRNSAYQVFLMIHIIGYVVVIVSLWKHTPAAQPYVAYITAVSCFDYLMKMVKARIKNATFTAMPGGLTRIEVHGVNDGWLAGQHVFIRVLKAPFHHF</sequence>
<keyword evidence="5" id="KW-0406">Ion transport</keyword>
<feature type="transmembrane region" description="Helical" evidence="7">
    <location>
        <begin position="20"/>
        <end position="39"/>
    </location>
</feature>
<dbReference type="GO" id="GO:0000293">
    <property type="term" value="F:ferric-chelate reductase activity"/>
    <property type="evidence" value="ECO:0007669"/>
    <property type="project" value="TreeGrafter"/>
</dbReference>
<dbReference type="GO" id="GO:0006879">
    <property type="term" value="P:intracellular iron ion homeostasis"/>
    <property type="evidence" value="ECO:0007669"/>
    <property type="project" value="TreeGrafter"/>
</dbReference>
<keyword evidence="10" id="KW-1185">Reference proteome</keyword>
<evidence type="ECO:0000256" key="3">
    <source>
        <dbReference type="ARBA" id="ARBA00022692"/>
    </source>
</evidence>
<name>A0AAV0BQ73_PHAPC</name>
<organism evidence="9 10">
    <name type="scientific">Phakopsora pachyrhizi</name>
    <name type="common">Asian soybean rust disease fungus</name>
    <dbReference type="NCBI Taxonomy" id="170000"/>
    <lineage>
        <taxon>Eukaryota</taxon>
        <taxon>Fungi</taxon>
        <taxon>Dikarya</taxon>
        <taxon>Basidiomycota</taxon>
        <taxon>Pucciniomycotina</taxon>
        <taxon>Pucciniomycetes</taxon>
        <taxon>Pucciniales</taxon>
        <taxon>Phakopsoraceae</taxon>
        <taxon>Phakopsora</taxon>
    </lineage>
</organism>
<feature type="transmembrane region" description="Helical" evidence="7">
    <location>
        <begin position="218"/>
        <end position="237"/>
    </location>
</feature>
<feature type="transmembrane region" description="Helical" evidence="7">
    <location>
        <begin position="244"/>
        <end position="261"/>
    </location>
</feature>
<evidence type="ECO:0000313" key="10">
    <source>
        <dbReference type="Proteomes" id="UP001153365"/>
    </source>
</evidence>
<evidence type="ECO:0000256" key="1">
    <source>
        <dbReference type="ARBA" id="ARBA00004141"/>
    </source>
</evidence>
<feature type="transmembrane region" description="Helical" evidence="7">
    <location>
        <begin position="267"/>
        <end position="284"/>
    </location>
</feature>
<dbReference type="GO" id="GO:0006826">
    <property type="term" value="P:iron ion transport"/>
    <property type="evidence" value="ECO:0007669"/>
    <property type="project" value="TreeGrafter"/>
</dbReference>
<keyword evidence="4 7" id="KW-1133">Transmembrane helix</keyword>
<dbReference type="AlphaFoldDB" id="A0AAV0BQ73"/>
<dbReference type="InterPro" id="IPR013130">
    <property type="entry name" value="Fe3_Rdtase_TM_dom"/>
</dbReference>
<evidence type="ECO:0000259" key="8">
    <source>
        <dbReference type="Pfam" id="PF01794"/>
    </source>
</evidence>
<feature type="transmembrane region" description="Helical" evidence="7">
    <location>
        <begin position="179"/>
        <end position="198"/>
    </location>
</feature>
<dbReference type="Pfam" id="PF01794">
    <property type="entry name" value="Ferric_reduct"/>
    <property type="match status" value="1"/>
</dbReference>
<gene>
    <name evidence="9" type="ORF">PPACK8108_LOCUS24278</name>
</gene>
<protein>
    <submittedName>
        <fullName evidence="9">Expressed protein</fullName>
    </submittedName>
</protein>
<accession>A0AAV0BQ73</accession>
<evidence type="ECO:0000313" key="9">
    <source>
        <dbReference type="EMBL" id="CAH7689244.1"/>
    </source>
</evidence>
<evidence type="ECO:0000256" key="7">
    <source>
        <dbReference type="SAM" id="Phobius"/>
    </source>
</evidence>
<dbReference type="Proteomes" id="UP001153365">
    <property type="component" value="Unassembled WGS sequence"/>
</dbReference>
<dbReference type="PANTHER" id="PTHR32361">
    <property type="entry name" value="FERRIC/CUPRIC REDUCTASE TRANSMEMBRANE COMPONENT"/>
    <property type="match status" value="1"/>
</dbReference>
<evidence type="ECO:0000256" key="2">
    <source>
        <dbReference type="ARBA" id="ARBA00022448"/>
    </source>
</evidence>
<dbReference type="PANTHER" id="PTHR32361:SF9">
    <property type="entry name" value="FERRIC REDUCTASE TRANSMEMBRANE COMPONENT 3-RELATED"/>
    <property type="match status" value="1"/>
</dbReference>
<comment type="subcellular location">
    <subcellularLocation>
        <location evidence="1">Membrane</location>
        <topology evidence="1">Multi-pass membrane protein</topology>
    </subcellularLocation>
</comment>
<keyword evidence="3 7" id="KW-0812">Transmembrane</keyword>
<feature type="domain" description="Ferric oxidoreductase" evidence="8">
    <location>
        <begin position="145"/>
        <end position="259"/>
    </location>
</feature>
<evidence type="ECO:0000256" key="6">
    <source>
        <dbReference type="ARBA" id="ARBA00023136"/>
    </source>
</evidence>
<dbReference type="GO" id="GO:0015677">
    <property type="term" value="P:copper ion import"/>
    <property type="evidence" value="ECO:0007669"/>
    <property type="project" value="TreeGrafter"/>
</dbReference>
<dbReference type="InterPro" id="IPR051410">
    <property type="entry name" value="Ferric/Cupric_Reductase"/>
</dbReference>